<dbReference type="Pfam" id="PF00583">
    <property type="entry name" value="Acetyltransf_1"/>
    <property type="match status" value="1"/>
</dbReference>
<feature type="domain" description="N-acetyltransferase" evidence="3">
    <location>
        <begin position="2"/>
        <end position="171"/>
    </location>
</feature>
<dbReference type="PANTHER" id="PTHR43877">
    <property type="entry name" value="AMINOALKYLPHOSPHONATE N-ACETYLTRANSFERASE-RELATED-RELATED"/>
    <property type="match status" value="1"/>
</dbReference>
<dbReference type="PANTHER" id="PTHR43877:SF2">
    <property type="entry name" value="AMINOALKYLPHOSPHONATE N-ACETYLTRANSFERASE-RELATED"/>
    <property type="match status" value="1"/>
</dbReference>
<accession>W0LIA7</accession>
<dbReference type="KEGG" id="sfo:Z042_20605"/>
<dbReference type="InterPro" id="IPR016181">
    <property type="entry name" value="Acyl_CoA_acyltransferase"/>
</dbReference>
<keyword evidence="2" id="KW-0012">Acyltransferase</keyword>
<reference evidence="4 5" key="2">
    <citation type="submission" date="2015-03" db="EMBL/GenBank/DDBJ databases">
        <authorList>
            <person name="Chan K.-G."/>
        </authorList>
    </citation>
    <scope>NUCLEOTIDE SEQUENCE [LARGE SCALE GENOMIC DNA]</scope>
    <source>
        <strain evidence="4 5">RB-25</strain>
    </source>
</reference>
<reference evidence="4 5" key="1">
    <citation type="submission" date="2014-01" db="EMBL/GenBank/DDBJ databases">
        <title>Isolation of Serratia multitudinisentens RB-25 from Ex-Landfill site.</title>
        <authorList>
            <person name="Robson E.H.J."/>
        </authorList>
    </citation>
    <scope>NUCLEOTIDE SEQUENCE [LARGE SCALE GENOMIC DNA]</scope>
    <source>
        <strain evidence="4 5">RB-25</strain>
    </source>
</reference>
<gene>
    <name evidence="4" type="ORF">Z042_20605</name>
</gene>
<keyword evidence="1 4" id="KW-0808">Transferase</keyword>
<evidence type="ECO:0000313" key="4">
    <source>
        <dbReference type="EMBL" id="AHG21740.1"/>
    </source>
</evidence>
<protein>
    <submittedName>
        <fullName evidence="4">GCN5 family acetyltransferase</fullName>
    </submittedName>
</protein>
<evidence type="ECO:0000259" key="3">
    <source>
        <dbReference type="PROSITE" id="PS51186"/>
    </source>
</evidence>
<dbReference type="SUPFAM" id="SSF55729">
    <property type="entry name" value="Acyl-CoA N-acyltransferases (Nat)"/>
    <property type="match status" value="1"/>
</dbReference>
<dbReference type="eggNOG" id="COG0456">
    <property type="taxonomic scope" value="Bacteria"/>
</dbReference>
<proteinExistence type="predicted"/>
<name>W0LIA7_9GAMM</name>
<dbReference type="RefSeq" id="WP_024911675.1">
    <property type="nucleotide sequence ID" value="NZ_CP007044.2"/>
</dbReference>
<sequence length="179" mass="20089">MFTVRQALLADLASVRETGIASYVAHFGALWHQQSEMEDFLAKDFSAAALTKTLQDRQVCWLLAYLDNTPIGFARLNFDSPLAATATSGAELQKIYFLPGYAGHGYGERLFAEVQRRAIKNLQTLLWLDVLKTNVSARRFYQRQGMEVVGENRFTTASQAVELWYMAKELPLTATSDLA</sequence>
<dbReference type="EMBL" id="CP007044">
    <property type="protein sequence ID" value="AHG21740.1"/>
    <property type="molecule type" value="Genomic_DNA"/>
</dbReference>
<dbReference type="Gene3D" id="3.40.630.30">
    <property type="match status" value="1"/>
</dbReference>
<dbReference type="PATRIC" id="fig|1441930.4.peg.4067"/>
<evidence type="ECO:0000256" key="1">
    <source>
        <dbReference type="ARBA" id="ARBA00022679"/>
    </source>
</evidence>
<dbReference type="InterPro" id="IPR050832">
    <property type="entry name" value="Bact_Acetyltransf"/>
</dbReference>
<evidence type="ECO:0000313" key="5">
    <source>
        <dbReference type="Proteomes" id="UP000019030"/>
    </source>
</evidence>
<dbReference type="Proteomes" id="UP000019030">
    <property type="component" value="Chromosome"/>
</dbReference>
<dbReference type="OrthoDB" id="6864670at2"/>
<dbReference type="GO" id="GO:0016747">
    <property type="term" value="F:acyltransferase activity, transferring groups other than amino-acyl groups"/>
    <property type="evidence" value="ECO:0007669"/>
    <property type="project" value="InterPro"/>
</dbReference>
<keyword evidence="5" id="KW-1185">Reference proteome</keyword>
<evidence type="ECO:0000256" key="2">
    <source>
        <dbReference type="ARBA" id="ARBA00023315"/>
    </source>
</evidence>
<organism evidence="4 5">
    <name type="scientific">Chania multitudinisentens RB-25</name>
    <dbReference type="NCBI Taxonomy" id="1441930"/>
    <lineage>
        <taxon>Bacteria</taxon>
        <taxon>Pseudomonadati</taxon>
        <taxon>Pseudomonadota</taxon>
        <taxon>Gammaproteobacteria</taxon>
        <taxon>Enterobacterales</taxon>
        <taxon>Yersiniaceae</taxon>
        <taxon>Chania</taxon>
    </lineage>
</organism>
<dbReference type="AlphaFoldDB" id="W0LIA7"/>
<dbReference type="PROSITE" id="PS51186">
    <property type="entry name" value="GNAT"/>
    <property type="match status" value="1"/>
</dbReference>
<dbReference type="HOGENOM" id="CLU_013985_18_0_6"/>
<dbReference type="CDD" id="cd04301">
    <property type="entry name" value="NAT_SF"/>
    <property type="match status" value="1"/>
</dbReference>
<dbReference type="STRING" id="1441930.Z042_20605"/>
<dbReference type="InterPro" id="IPR000182">
    <property type="entry name" value="GNAT_dom"/>
</dbReference>